<accession>D0BL65</accession>
<dbReference type="HOGENOM" id="CLU_1011076_0_0_9"/>
<reference evidence="2" key="1">
    <citation type="submission" date="2009-09" db="EMBL/GenBank/DDBJ databases">
        <authorList>
            <consortium name="The Broad Institute Genome Sequencing Platform"/>
            <person name="Ward D."/>
            <person name="Feldgarden M."/>
            <person name="Earl A."/>
            <person name="Young S.K."/>
            <person name="Zeng Q."/>
            <person name="Koehrsen M."/>
            <person name="Alvarado L."/>
            <person name="Berlin A."/>
            <person name="Bochicchio J."/>
            <person name="Borenstein D."/>
            <person name="Chapman S.B."/>
            <person name="Chen Z."/>
            <person name="Engels R."/>
            <person name="Freedman E."/>
            <person name="Gellesch M."/>
            <person name="Goldberg J."/>
            <person name="Griggs A."/>
            <person name="Gujja S."/>
            <person name="Heilman E."/>
            <person name="Heiman D."/>
            <person name="Hepburn T."/>
            <person name="Howarth C."/>
            <person name="Jen D."/>
            <person name="Larson L."/>
            <person name="Lewis B."/>
            <person name="Mehta T."/>
            <person name="Park D."/>
            <person name="Pearson M."/>
            <person name="Roberts A."/>
            <person name="Saif S."/>
            <person name="Shea T."/>
            <person name="Shenoy N."/>
            <person name="Sisk P."/>
            <person name="Stolte C."/>
            <person name="Sykes S."/>
            <person name="Thomson T."/>
            <person name="Walk T."/>
            <person name="White J."/>
            <person name="Yandava C."/>
            <person name="Sibley C.D."/>
            <person name="Field T.R."/>
            <person name="Grinwis M."/>
            <person name="Eshaghurshan C.S."/>
            <person name="Surette M.G."/>
            <person name="Haas B."/>
            <person name="Nusbaum C."/>
            <person name="Birren B."/>
        </authorList>
    </citation>
    <scope>NUCLEOTIDE SEQUENCE [LARGE SCALE GENOMIC DNA]</scope>
    <source>
        <strain evidence="2">ATCC 700633</strain>
    </source>
</reference>
<evidence type="ECO:0000313" key="3">
    <source>
        <dbReference type="Proteomes" id="UP000002939"/>
    </source>
</evidence>
<feature type="transmembrane region" description="Helical" evidence="1">
    <location>
        <begin position="196"/>
        <end position="213"/>
    </location>
</feature>
<keyword evidence="1" id="KW-0472">Membrane</keyword>
<keyword evidence="3" id="KW-1185">Reference proteome</keyword>
<dbReference type="EMBL" id="ACRF02000012">
    <property type="protein sequence ID" value="EEW93818.1"/>
    <property type="molecule type" value="Genomic_DNA"/>
</dbReference>
<dbReference type="Proteomes" id="UP000002939">
    <property type="component" value="Unassembled WGS sequence"/>
</dbReference>
<evidence type="ECO:0000256" key="1">
    <source>
        <dbReference type="SAM" id="Phobius"/>
    </source>
</evidence>
<evidence type="ECO:0008006" key="4">
    <source>
        <dbReference type="Google" id="ProtNLM"/>
    </source>
</evidence>
<comment type="caution">
    <text evidence="2">The sequence shown here is derived from an EMBL/GenBank/DDBJ whole genome shotgun (WGS) entry which is preliminary data.</text>
</comment>
<dbReference type="AlphaFoldDB" id="D0BL65"/>
<feature type="transmembrane region" description="Helical" evidence="1">
    <location>
        <begin position="254"/>
        <end position="274"/>
    </location>
</feature>
<reference evidence="2" key="2">
    <citation type="submission" date="2011-10" db="EMBL/GenBank/DDBJ databases">
        <title>The Genome Sequence of Granulicatella elegans ATCC 700633.</title>
        <authorList>
            <consortium name="The Broad Institute Genome Sequencing Platform"/>
            <consortium name="The Broad Institute Genome Sequencing Center for Infectious Disease"/>
            <person name="Earl A."/>
            <person name="Ward D."/>
            <person name="Feldgarden M."/>
            <person name="Gevers D."/>
            <person name="Sibley C.D."/>
            <person name="Field T.R."/>
            <person name="Grinwis M."/>
            <person name="Eshaghurshan C.S."/>
            <person name="Surette M.G."/>
            <person name="Young S.K."/>
            <person name="Zeng Q."/>
            <person name="Gargeya S."/>
            <person name="Fitzgerald M."/>
            <person name="Haas B."/>
            <person name="Abouelleil A."/>
            <person name="Alvarado L."/>
            <person name="Arachchi H.M."/>
            <person name="Berlin A."/>
            <person name="Brown A."/>
            <person name="Chapman S.B."/>
            <person name="Chen Z."/>
            <person name="Dunbar C."/>
            <person name="Freedman E."/>
            <person name="Gearin G."/>
            <person name="Goldberg J."/>
            <person name="Griggs A."/>
            <person name="Gujja S."/>
            <person name="Heiman D."/>
            <person name="Howarth C."/>
            <person name="Larson L."/>
            <person name="Lui A."/>
            <person name="MacDonald P.J.P."/>
            <person name="Montmayeur A."/>
            <person name="Murphy C."/>
            <person name="Neiman D."/>
            <person name="Pearson M."/>
            <person name="Priest M."/>
            <person name="Roberts A."/>
            <person name="Saif S."/>
            <person name="Shea T."/>
            <person name="Shenoy N."/>
            <person name="Sisk P."/>
            <person name="Stolte C."/>
            <person name="Sykes S."/>
            <person name="Wortman J."/>
            <person name="Nusbaum C."/>
            <person name="Birren B."/>
        </authorList>
    </citation>
    <scope>NUCLEOTIDE SEQUENCE [LARGE SCALE GENOMIC DNA]</scope>
    <source>
        <strain evidence="2">ATCC 700633</strain>
    </source>
</reference>
<proteinExistence type="predicted"/>
<feature type="transmembrane region" description="Helical" evidence="1">
    <location>
        <begin position="219"/>
        <end position="242"/>
    </location>
</feature>
<dbReference type="RefSeq" id="WP_006702973.1">
    <property type="nucleotide sequence ID" value="NZ_KI391971.1"/>
</dbReference>
<organism evidence="2 3">
    <name type="scientific">Granulicatella elegans ATCC 700633</name>
    <dbReference type="NCBI Taxonomy" id="626369"/>
    <lineage>
        <taxon>Bacteria</taxon>
        <taxon>Bacillati</taxon>
        <taxon>Bacillota</taxon>
        <taxon>Bacilli</taxon>
        <taxon>Lactobacillales</taxon>
        <taxon>Carnobacteriaceae</taxon>
        <taxon>Granulicatella</taxon>
    </lineage>
</organism>
<keyword evidence="1" id="KW-0812">Transmembrane</keyword>
<feature type="transmembrane region" description="Helical" evidence="1">
    <location>
        <begin position="149"/>
        <end position="175"/>
    </location>
</feature>
<sequence>MKHCPFCHELIEEKETLCPFCGTIQEEQLDENSTTIQTSLFDEENKSTQPNSVENRSDQEYRIKNNQAIYSSFWRKITRFFSFFFGKLIHPTNNYSRKRQNSRLFGYIMIIVSTLLSAYITTHGIRAVLSQYQLLADISILPSLTVTPNYILVFLKLLLFYAVFYFGFPVIAFGVKHIFLKRQHVFHYWLTQYESMNALAIILLIITAFMTFVSPIALLVVILFFFTLHLFTFIVTFVISIAQEQNDTSLDTPYIALIGLCIQLIIVLSLLFILF</sequence>
<feature type="transmembrane region" description="Helical" evidence="1">
    <location>
        <begin position="104"/>
        <end position="129"/>
    </location>
</feature>
<keyword evidence="1" id="KW-1133">Transmembrane helix</keyword>
<protein>
    <recommendedName>
        <fullName evidence="4">Zinc-ribbon domain-containing protein</fullName>
    </recommendedName>
</protein>
<gene>
    <name evidence="2" type="ORF">HMPREF0446_00700</name>
</gene>
<dbReference type="eggNOG" id="ENOG5031U0M">
    <property type="taxonomic scope" value="Bacteria"/>
</dbReference>
<evidence type="ECO:0000313" key="2">
    <source>
        <dbReference type="EMBL" id="EEW93818.1"/>
    </source>
</evidence>
<name>D0BL65_9LACT</name>